<dbReference type="SUPFAM" id="SSF52058">
    <property type="entry name" value="L domain-like"/>
    <property type="match status" value="1"/>
</dbReference>
<evidence type="ECO:0000313" key="7">
    <source>
        <dbReference type="Proteomes" id="UP000324632"/>
    </source>
</evidence>
<proteinExistence type="predicted"/>
<evidence type="ECO:0000256" key="3">
    <source>
        <dbReference type="ARBA" id="ARBA00022737"/>
    </source>
</evidence>
<dbReference type="PANTHER" id="PTHR24364:SF16">
    <property type="entry name" value="TROPHOBLAST GLYCOPROTEIN-LIKE"/>
    <property type="match status" value="1"/>
</dbReference>
<dbReference type="GO" id="GO:0090090">
    <property type="term" value="P:negative regulation of canonical Wnt signaling pathway"/>
    <property type="evidence" value="ECO:0007669"/>
    <property type="project" value="TreeGrafter"/>
</dbReference>
<evidence type="ECO:0000256" key="2">
    <source>
        <dbReference type="ARBA" id="ARBA00022729"/>
    </source>
</evidence>
<protein>
    <submittedName>
        <fullName evidence="6">Trophoblast glycoprotein</fullName>
    </submittedName>
</protein>
<dbReference type="Gene3D" id="3.80.10.10">
    <property type="entry name" value="Ribonuclease Inhibitor"/>
    <property type="match status" value="2"/>
</dbReference>
<gene>
    <name evidence="6" type="ORF">E1301_Tti000221</name>
</gene>
<keyword evidence="2" id="KW-0732">Signal</keyword>
<dbReference type="SMART" id="SM00082">
    <property type="entry name" value="LRRCT"/>
    <property type="match status" value="1"/>
</dbReference>
<reference evidence="6 7" key="1">
    <citation type="journal article" date="2019" name="Mol. Ecol. Resour.">
        <title>Chromosome-level genome assembly of Triplophysa tibetana, a fish adapted to the harsh high-altitude environment of the Tibetan Plateau.</title>
        <authorList>
            <person name="Yang X."/>
            <person name="Liu H."/>
            <person name="Ma Z."/>
            <person name="Zou Y."/>
            <person name="Zou M."/>
            <person name="Mao Y."/>
            <person name="Li X."/>
            <person name="Wang H."/>
            <person name="Chen T."/>
            <person name="Wang W."/>
            <person name="Yang R."/>
        </authorList>
    </citation>
    <scope>NUCLEOTIDE SEQUENCE [LARGE SCALE GENOMIC DNA]</scope>
    <source>
        <strain evidence="6">TTIB1903HZAU</strain>
        <tissue evidence="6">Muscle</tissue>
    </source>
</reference>
<dbReference type="PROSITE" id="PS51450">
    <property type="entry name" value="LRR"/>
    <property type="match status" value="1"/>
</dbReference>
<sequence>MDLRALSLRRNDIHVIESCAFCGLHGLQTLDLSLNYLTILSPEAFLDLGDLRKLVINNTLMAAGAAQLPSALCTHSLRKLHRLELAGNGLKTVPLHGFDNLNLTTLILTNNTLETLDKINISNFVKIKEIRVYLSMNPFRCVCEHKEFYRWVKNTSQCADSKDLVCVHPDEKNGSLVGNLDCKSTDPNAVSYVFLGIVLALIGVVFLMVLYLNRRGIKKWLNNIREACRDQMEVYHYRYEQDSDPRLANVAV</sequence>
<evidence type="ECO:0000256" key="4">
    <source>
        <dbReference type="SAM" id="Phobius"/>
    </source>
</evidence>
<name>A0A5A9N252_9TELE</name>
<evidence type="ECO:0000313" key="6">
    <source>
        <dbReference type="EMBL" id="KAA0704134.1"/>
    </source>
</evidence>
<comment type="caution">
    <text evidence="6">The sequence shown here is derived from an EMBL/GenBank/DDBJ whole genome shotgun (WGS) entry which is preliminary data.</text>
</comment>
<dbReference type="SMART" id="SM00369">
    <property type="entry name" value="LRR_TYP"/>
    <property type="match status" value="3"/>
</dbReference>
<dbReference type="Proteomes" id="UP000324632">
    <property type="component" value="Chromosome 23"/>
</dbReference>
<dbReference type="InterPro" id="IPR032675">
    <property type="entry name" value="LRR_dom_sf"/>
</dbReference>
<dbReference type="InterPro" id="IPR000483">
    <property type="entry name" value="Cys-rich_flank_reg_C"/>
</dbReference>
<dbReference type="InterPro" id="IPR001611">
    <property type="entry name" value="Leu-rich_rpt"/>
</dbReference>
<dbReference type="InterPro" id="IPR003591">
    <property type="entry name" value="Leu-rich_rpt_typical-subtyp"/>
</dbReference>
<keyword evidence="3" id="KW-0677">Repeat</keyword>
<keyword evidence="4" id="KW-1133">Transmembrane helix</keyword>
<dbReference type="InterPro" id="IPR052286">
    <property type="entry name" value="Wnt_signaling_inhibitor"/>
</dbReference>
<feature type="domain" description="LRRCT" evidence="5">
    <location>
        <begin position="137"/>
        <end position="183"/>
    </location>
</feature>
<keyword evidence="1" id="KW-0433">Leucine-rich repeat</keyword>
<dbReference type="Pfam" id="PF13855">
    <property type="entry name" value="LRR_8"/>
    <property type="match status" value="1"/>
</dbReference>
<dbReference type="PANTHER" id="PTHR24364">
    <property type="entry name" value="LP06937P"/>
    <property type="match status" value="1"/>
</dbReference>
<keyword evidence="4" id="KW-0812">Transmembrane</keyword>
<dbReference type="AlphaFoldDB" id="A0A5A9N252"/>
<keyword evidence="4" id="KW-0472">Membrane</keyword>
<keyword evidence="7" id="KW-1185">Reference proteome</keyword>
<dbReference type="EMBL" id="SOYY01000023">
    <property type="protein sequence ID" value="KAA0704134.1"/>
    <property type="molecule type" value="Genomic_DNA"/>
</dbReference>
<evidence type="ECO:0000259" key="5">
    <source>
        <dbReference type="SMART" id="SM00082"/>
    </source>
</evidence>
<evidence type="ECO:0000256" key="1">
    <source>
        <dbReference type="ARBA" id="ARBA00022614"/>
    </source>
</evidence>
<feature type="transmembrane region" description="Helical" evidence="4">
    <location>
        <begin position="189"/>
        <end position="212"/>
    </location>
</feature>
<organism evidence="6 7">
    <name type="scientific">Triplophysa tibetana</name>
    <dbReference type="NCBI Taxonomy" id="1572043"/>
    <lineage>
        <taxon>Eukaryota</taxon>
        <taxon>Metazoa</taxon>
        <taxon>Chordata</taxon>
        <taxon>Craniata</taxon>
        <taxon>Vertebrata</taxon>
        <taxon>Euteleostomi</taxon>
        <taxon>Actinopterygii</taxon>
        <taxon>Neopterygii</taxon>
        <taxon>Teleostei</taxon>
        <taxon>Ostariophysi</taxon>
        <taxon>Cypriniformes</taxon>
        <taxon>Nemacheilidae</taxon>
        <taxon>Triplophysa</taxon>
    </lineage>
</organism>
<dbReference type="GO" id="GO:0005886">
    <property type="term" value="C:plasma membrane"/>
    <property type="evidence" value="ECO:0007669"/>
    <property type="project" value="TreeGrafter"/>
</dbReference>
<accession>A0A5A9N252</accession>